<reference evidence="8" key="1">
    <citation type="journal article" date="2020" name="mSystems">
        <title>Genome- and Community-Level Interaction Insights into Carbon Utilization and Element Cycling Functions of Hydrothermarchaeota in Hydrothermal Sediment.</title>
        <authorList>
            <person name="Zhou Z."/>
            <person name="Liu Y."/>
            <person name="Xu W."/>
            <person name="Pan J."/>
            <person name="Luo Z.H."/>
            <person name="Li M."/>
        </authorList>
    </citation>
    <scope>NUCLEOTIDE SEQUENCE [LARGE SCALE GENOMIC DNA]</scope>
    <source>
        <strain evidence="8">SpSt-62</strain>
        <strain evidence="7">SpSt-97</strain>
    </source>
</reference>
<evidence type="ECO:0000256" key="2">
    <source>
        <dbReference type="ARBA" id="ARBA00022723"/>
    </source>
</evidence>
<dbReference type="PROSITE" id="PS50926">
    <property type="entry name" value="TRAM"/>
    <property type="match status" value="1"/>
</dbReference>
<dbReference type="InterPro" id="IPR050377">
    <property type="entry name" value="Radical_SAM_PqqE_MftC-like"/>
</dbReference>
<evidence type="ECO:0000259" key="6">
    <source>
        <dbReference type="PROSITE" id="PS51918"/>
    </source>
</evidence>
<dbReference type="Pfam" id="PF04055">
    <property type="entry name" value="Radical_SAM"/>
    <property type="match status" value="1"/>
</dbReference>
<protein>
    <submittedName>
        <fullName evidence="8">Radical SAM protein</fullName>
    </submittedName>
</protein>
<feature type="domain" description="Radical SAM core" evidence="6">
    <location>
        <begin position="75"/>
        <end position="301"/>
    </location>
</feature>
<proteinExistence type="predicted"/>
<dbReference type="EMBL" id="DTAK01000018">
    <property type="protein sequence ID" value="HGU59224.1"/>
    <property type="molecule type" value="Genomic_DNA"/>
</dbReference>
<dbReference type="InterPro" id="IPR002792">
    <property type="entry name" value="TRAM_dom"/>
</dbReference>
<name>A0A7C4S8A1_9EURY</name>
<evidence type="ECO:0000256" key="1">
    <source>
        <dbReference type="ARBA" id="ARBA00022691"/>
    </source>
</evidence>
<dbReference type="InterPro" id="IPR006638">
    <property type="entry name" value="Elp3/MiaA/NifB-like_rSAM"/>
</dbReference>
<dbReference type="SFLD" id="SFLDG01110">
    <property type="entry name" value="Uncharacterised_Radical_SAM_Su"/>
    <property type="match status" value="1"/>
</dbReference>
<dbReference type="PROSITE" id="PS51918">
    <property type="entry name" value="RADICAL_SAM"/>
    <property type="match status" value="1"/>
</dbReference>
<dbReference type="InterPro" id="IPR040088">
    <property type="entry name" value="MJ0103-like"/>
</dbReference>
<dbReference type="GO" id="GO:0051536">
    <property type="term" value="F:iron-sulfur cluster binding"/>
    <property type="evidence" value="ECO:0007669"/>
    <property type="project" value="UniProtKB-KW"/>
</dbReference>
<accession>A0A7C4S8A1</accession>
<dbReference type="SFLD" id="SFLDG01067">
    <property type="entry name" value="SPASM/twitch_domain_containing"/>
    <property type="match status" value="1"/>
</dbReference>
<keyword evidence="2" id="KW-0479">Metal-binding</keyword>
<comment type="caution">
    <text evidence="8">The sequence shown here is derived from an EMBL/GenBank/DDBJ whole genome shotgun (WGS) entry which is preliminary data.</text>
</comment>
<evidence type="ECO:0000256" key="4">
    <source>
        <dbReference type="ARBA" id="ARBA00023014"/>
    </source>
</evidence>
<keyword evidence="3" id="KW-0408">Iron</keyword>
<keyword evidence="1" id="KW-0949">S-adenosyl-L-methionine</keyword>
<dbReference type="InterPro" id="IPR013785">
    <property type="entry name" value="Aldolase_TIM"/>
</dbReference>
<evidence type="ECO:0000313" key="8">
    <source>
        <dbReference type="EMBL" id="HGU59224.1"/>
    </source>
</evidence>
<feature type="domain" description="TRAM" evidence="5">
    <location>
        <begin position="320"/>
        <end position="379"/>
    </location>
</feature>
<dbReference type="CDD" id="cd01335">
    <property type="entry name" value="Radical_SAM"/>
    <property type="match status" value="1"/>
</dbReference>
<dbReference type="SUPFAM" id="SSF102114">
    <property type="entry name" value="Radical SAM enzymes"/>
    <property type="match status" value="1"/>
</dbReference>
<dbReference type="InterPro" id="IPR058240">
    <property type="entry name" value="rSAM_sf"/>
</dbReference>
<sequence>MIIEYERGNEKVFLIRRIIEVRFDKDVYEALSKKYSKEEIIQYCDDKRVLHHTTKRNLIYINRNIPLWGHAAFGLIDRGTNLIQVRPITGCNLNCIFCSVDEGKKSKTKANDFIVDPDYLIEEFRKVAKFKGDCVEAHIDGQGEPFLYPYLTELIEGLDSVKEVNVISIQTNGTLITKSFIDTVEGKLDRINLSLSTLNEEKARRIHGIRYPVKKVVDIAEYIVNSKIDLLIAPIWLPGINDEDIREIIEFALDIGAGKKWPPLGIQKYILYKGGRKLKNVMSFREFYGKLRELEKEYGVKLVLSPKDFGIVKKRRIPQEIKKGDVYMARIVADGRNFGEKIAIVKNRVVTVLTDKNVGKTVKFKIVRAKDGIFLGEEV</sequence>
<dbReference type="InterPro" id="IPR007197">
    <property type="entry name" value="rSAM"/>
</dbReference>
<evidence type="ECO:0000259" key="5">
    <source>
        <dbReference type="PROSITE" id="PS50926"/>
    </source>
</evidence>
<keyword evidence="4" id="KW-0411">Iron-sulfur</keyword>
<dbReference type="PANTHER" id="PTHR11228">
    <property type="entry name" value="RADICAL SAM DOMAIN PROTEIN"/>
    <property type="match status" value="1"/>
</dbReference>
<evidence type="ECO:0000256" key="3">
    <source>
        <dbReference type="ARBA" id="ARBA00023004"/>
    </source>
</evidence>
<dbReference type="EMBL" id="DTPI01000023">
    <property type="protein sequence ID" value="HGE66154.1"/>
    <property type="molecule type" value="Genomic_DNA"/>
</dbReference>
<dbReference type="GO" id="GO:0003824">
    <property type="term" value="F:catalytic activity"/>
    <property type="evidence" value="ECO:0007669"/>
    <property type="project" value="InterPro"/>
</dbReference>
<organism evidence="8">
    <name type="scientific">Geoglobus ahangari</name>
    <dbReference type="NCBI Taxonomy" id="113653"/>
    <lineage>
        <taxon>Archaea</taxon>
        <taxon>Methanobacteriati</taxon>
        <taxon>Methanobacteriota</taxon>
        <taxon>Archaeoglobi</taxon>
        <taxon>Archaeoglobales</taxon>
        <taxon>Archaeoglobaceae</taxon>
        <taxon>Geoglobus</taxon>
    </lineage>
</organism>
<dbReference type="SFLD" id="SFLDS00029">
    <property type="entry name" value="Radical_SAM"/>
    <property type="match status" value="1"/>
</dbReference>
<gene>
    <name evidence="8" type="ORF">ENT89_03390</name>
    <name evidence="7" type="ORF">ENX77_03380</name>
</gene>
<evidence type="ECO:0000313" key="7">
    <source>
        <dbReference type="EMBL" id="HGE66154.1"/>
    </source>
</evidence>
<dbReference type="GO" id="GO:0046872">
    <property type="term" value="F:metal ion binding"/>
    <property type="evidence" value="ECO:0007669"/>
    <property type="project" value="UniProtKB-KW"/>
</dbReference>
<dbReference type="PANTHER" id="PTHR11228:SF35">
    <property type="entry name" value="MOLYBDENUM COFACTOR BIOSYNTHESIS PROTEIN A-RELATED"/>
    <property type="match status" value="1"/>
</dbReference>
<dbReference type="Gene3D" id="3.20.20.70">
    <property type="entry name" value="Aldolase class I"/>
    <property type="match status" value="1"/>
</dbReference>
<dbReference type="AlphaFoldDB" id="A0A7C4S8A1"/>
<dbReference type="SMART" id="SM00729">
    <property type="entry name" value="Elp3"/>
    <property type="match status" value="1"/>
</dbReference>